<feature type="transmembrane region" description="Helical" evidence="3">
    <location>
        <begin position="225"/>
        <end position="244"/>
    </location>
</feature>
<feature type="transmembrane region" description="Helical" evidence="3">
    <location>
        <begin position="438"/>
        <end position="458"/>
    </location>
</feature>
<dbReference type="Gene3D" id="1.20.1250.20">
    <property type="entry name" value="MFS general substrate transporter like domains"/>
    <property type="match status" value="2"/>
</dbReference>
<keyword evidence="3" id="KW-0812">Transmembrane</keyword>
<dbReference type="Proteomes" id="UP001498398">
    <property type="component" value="Unassembled WGS sequence"/>
</dbReference>
<comment type="similarity">
    <text evidence="2">Belongs to the major facilitator superfamily. Monocarboxylate porter (TC 2.A.1.13) family.</text>
</comment>
<proteinExistence type="inferred from homology"/>
<sequence>MVDSVQDIELNSSFVTTKDARIESVERTAPLSPTRVDSRAEAFILAEPQNAISLPPMDGGFHAYAYLASAFFVELIVWAFPFSYGVYLNYYTTHVFPNVSTNTLALVGSISTGLLYLSAPFVLYLNNRFPWYKRRVMMLGVVLCVSGLLGAAFATAPWQLILTQGAIFSLGGSLLYFPMMTYCFEWFSEKKGLANGVMFSGTGVGGVVVPIVTQASLERYGHRTTLVGSAIAFLIIIVPCFPYAKGRLPVAQSVNARSFNKQFLYNRVFWIIFVANVIQGFGSFIPSLYIPTFASDINMSSTAGTLALSLMNGASAPGLVFLGWMSDFNVSQSMLISSLCSSLSVFFLWGLTGGLGPLLSFSCIYGFMALSWSAMWPRFVSAAAIDDPTEISNVIGLFLFGKGIAGVLSAPVASGLLHPWYFTNKTTFAYGVQGYGPLIMFTGISLLGASLGSAYRLLQKTKRAGEFYTM</sequence>
<dbReference type="InterPro" id="IPR050327">
    <property type="entry name" value="Proton-linked_MCT"/>
</dbReference>
<protein>
    <recommendedName>
        <fullName evidence="6">MFS general substrate transporter</fullName>
    </recommendedName>
</protein>
<keyword evidence="3" id="KW-1133">Transmembrane helix</keyword>
<feature type="transmembrane region" description="Helical" evidence="3">
    <location>
        <begin position="358"/>
        <end position="376"/>
    </location>
</feature>
<dbReference type="Pfam" id="PF07690">
    <property type="entry name" value="MFS_1"/>
    <property type="match status" value="1"/>
</dbReference>
<feature type="transmembrane region" description="Helical" evidence="3">
    <location>
        <begin position="136"/>
        <end position="154"/>
    </location>
</feature>
<dbReference type="EMBL" id="JBANRG010000004">
    <property type="protein sequence ID" value="KAK7467602.1"/>
    <property type="molecule type" value="Genomic_DNA"/>
</dbReference>
<feature type="transmembrane region" description="Helical" evidence="3">
    <location>
        <begin position="192"/>
        <end position="213"/>
    </location>
</feature>
<gene>
    <name evidence="4" type="ORF">VKT23_004655</name>
</gene>
<dbReference type="PANTHER" id="PTHR11360:SF287">
    <property type="entry name" value="MFS MONOCARBOXYLATE TRANSPORTER"/>
    <property type="match status" value="1"/>
</dbReference>
<evidence type="ECO:0008006" key="6">
    <source>
        <dbReference type="Google" id="ProtNLM"/>
    </source>
</evidence>
<accession>A0ABR1JX97</accession>
<feature type="transmembrane region" description="Helical" evidence="3">
    <location>
        <begin position="160"/>
        <end position="180"/>
    </location>
</feature>
<evidence type="ECO:0000313" key="4">
    <source>
        <dbReference type="EMBL" id="KAK7467602.1"/>
    </source>
</evidence>
<feature type="transmembrane region" description="Helical" evidence="3">
    <location>
        <begin position="264"/>
        <end position="290"/>
    </location>
</feature>
<reference evidence="4 5" key="1">
    <citation type="submission" date="2024-01" db="EMBL/GenBank/DDBJ databases">
        <title>A draft genome for the cacao thread blight pathogen Marasmiellus scandens.</title>
        <authorList>
            <person name="Baruah I.K."/>
            <person name="Leung J."/>
            <person name="Bukari Y."/>
            <person name="Amoako-Attah I."/>
            <person name="Meinhardt L.W."/>
            <person name="Bailey B.A."/>
            <person name="Cohen S.P."/>
        </authorList>
    </citation>
    <scope>NUCLEOTIDE SEQUENCE [LARGE SCALE GENOMIC DNA]</scope>
    <source>
        <strain evidence="4 5">GH-19</strain>
    </source>
</reference>
<evidence type="ECO:0000256" key="3">
    <source>
        <dbReference type="SAM" id="Phobius"/>
    </source>
</evidence>
<name>A0ABR1JX97_9AGAR</name>
<evidence type="ECO:0000256" key="2">
    <source>
        <dbReference type="ARBA" id="ARBA00006727"/>
    </source>
</evidence>
<keyword evidence="5" id="KW-1185">Reference proteome</keyword>
<comment type="subcellular location">
    <subcellularLocation>
        <location evidence="1">Membrane</location>
        <topology evidence="1">Multi-pass membrane protein</topology>
    </subcellularLocation>
</comment>
<dbReference type="InterPro" id="IPR036259">
    <property type="entry name" value="MFS_trans_sf"/>
</dbReference>
<feature type="transmembrane region" description="Helical" evidence="3">
    <location>
        <begin position="334"/>
        <end position="352"/>
    </location>
</feature>
<evidence type="ECO:0000313" key="5">
    <source>
        <dbReference type="Proteomes" id="UP001498398"/>
    </source>
</evidence>
<dbReference type="SUPFAM" id="SSF103473">
    <property type="entry name" value="MFS general substrate transporter"/>
    <property type="match status" value="1"/>
</dbReference>
<comment type="caution">
    <text evidence="4">The sequence shown here is derived from an EMBL/GenBank/DDBJ whole genome shotgun (WGS) entry which is preliminary data.</text>
</comment>
<organism evidence="4 5">
    <name type="scientific">Marasmiellus scandens</name>
    <dbReference type="NCBI Taxonomy" id="2682957"/>
    <lineage>
        <taxon>Eukaryota</taxon>
        <taxon>Fungi</taxon>
        <taxon>Dikarya</taxon>
        <taxon>Basidiomycota</taxon>
        <taxon>Agaricomycotina</taxon>
        <taxon>Agaricomycetes</taxon>
        <taxon>Agaricomycetidae</taxon>
        <taxon>Agaricales</taxon>
        <taxon>Marasmiineae</taxon>
        <taxon>Omphalotaceae</taxon>
        <taxon>Marasmiellus</taxon>
    </lineage>
</organism>
<dbReference type="InterPro" id="IPR011701">
    <property type="entry name" value="MFS"/>
</dbReference>
<evidence type="ECO:0000256" key="1">
    <source>
        <dbReference type="ARBA" id="ARBA00004141"/>
    </source>
</evidence>
<feature type="transmembrane region" description="Helical" evidence="3">
    <location>
        <begin position="63"/>
        <end position="84"/>
    </location>
</feature>
<dbReference type="PANTHER" id="PTHR11360">
    <property type="entry name" value="MONOCARBOXYLATE TRANSPORTER"/>
    <property type="match status" value="1"/>
</dbReference>
<feature type="transmembrane region" description="Helical" evidence="3">
    <location>
        <begin position="302"/>
        <end position="322"/>
    </location>
</feature>
<feature type="transmembrane region" description="Helical" evidence="3">
    <location>
        <begin position="104"/>
        <end position="124"/>
    </location>
</feature>
<keyword evidence="3" id="KW-0472">Membrane</keyword>
<feature type="transmembrane region" description="Helical" evidence="3">
    <location>
        <begin position="397"/>
        <end position="418"/>
    </location>
</feature>